<evidence type="ECO:0000313" key="2">
    <source>
        <dbReference type="Proteomes" id="UP001372834"/>
    </source>
</evidence>
<dbReference type="AlphaFoldDB" id="A0AAN8PM97"/>
<name>A0AAN8PM97_POLSC</name>
<protein>
    <submittedName>
        <fullName evidence="1">Uncharacterized protein</fullName>
    </submittedName>
</protein>
<organism evidence="1 2">
    <name type="scientific">Polyplax serrata</name>
    <name type="common">Common mouse louse</name>
    <dbReference type="NCBI Taxonomy" id="468196"/>
    <lineage>
        <taxon>Eukaryota</taxon>
        <taxon>Metazoa</taxon>
        <taxon>Ecdysozoa</taxon>
        <taxon>Arthropoda</taxon>
        <taxon>Hexapoda</taxon>
        <taxon>Insecta</taxon>
        <taxon>Pterygota</taxon>
        <taxon>Neoptera</taxon>
        <taxon>Paraneoptera</taxon>
        <taxon>Psocodea</taxon>
        <taxon>Troctomorpha</taxon>
        <taxon>Phthiraptera</taxon>
        <taxon>Anoplura</taxon>
        <taxon>Polyplacidae</taxon>
        <taxon>Polyplax</taxon>
    </lineage>
</organism>
<sequence length="70" mass="7987">MLTFEVEHIEHSNLLRKSTCRRINFCAASLTLSLVTTRMRNFNVITDGLDDESPNNDVKCIYKEVVVVGE</sequence>
<dbReference type="Proteomes" id="UP001372834">
    <property type="component" value="Unassembled WGS sequence"/>
</dbReference>
<comment type="caution">
    <text evidence="1">The sequence shown here is derived from an EMBL/GenBank/DDBJ whole genome shotgun (WGS) entry which is preliminary data.</text>
</comment>
<evidence type="ECO:0000313" key="1">
    <source>
        <dbReference type="EMBL" id="KAK6628557.1"/>
    </source>
</evidence>
<proteinExistence type="predicted"/>
<accession>A0AAN8PM97</accession>
<reference evidence="1 2" key="1">
    <citation type="submission" date="2023-10" db="EMBL/GenBank/DDBJ databases">
        <title>Genomes of two closely related lineages of the louse Polyplax serrata with different host specificities.</title>
        <authorList>
            <person name="Martinu J."/>
            <person name="Tarabai H."/>
            <person name="Stefka J."/>
            <person name="Hypsa V."/>
        </authorList>
    </citation>
    <scope>NUCLEOTIDE SEQUENCE [LARGE SCALE GENOMIC DNA]</scope>
    <source>
        <strain evidence="1">HR10_N</strain>
    </source>
</reference>
<dbReference type="EMBL" id="JAWJWE010000036">
    <property type="protein sequence ID" value="KAK6628557.1"/>
    <property type="molecule type" value="Genomic_DNA"/>
</dbReference>
<gene>
    <name evidence="1" type="ORF">RUM43_002372</name>
</gene>